<accession>A0A2T2NLP5</accession>
<sequence>MAEWTGNYVYTCLDLYSLLSGRKDKVVGLQPGSCHTICWSWRLVTNWGFFLIFFGYSGLHLQKRRGRVALLRKFGLQGKWRQM</sequence>
<dbReference type="AlphaFoldDB" id="A0A2T2NLP5"/>
<keyword evidence="1" id="KW-0812">Transmembrane</keyword>
<protein>
    <submittedName>
        <fullName evidence="2">Uncharacterized protein</fullName>
    </submittedName>
</protein>
<reference evidence="2 3" key="1">
    <citation type="journal article" date="2018" name="Front. Microbiol.">
        <title>Genome-Wide Analysis of Corynespora cassiicola Leaf Fall Disease Putative Effectors.</title>
        <authorList>
            <person name="Lopez D."/>
            <person name="Ribeiro S."/>
            <person name="Label P."/>
            <person name="Fumanal B."/>
            <person name="Venisse J.S."/>
            <person name="Kohler A."/>
            <person name="de Oliveira R.R."/>
            <person name="Labutti K."/>
            <person name="Lipzen A."/>
            <person name="Lail K."/>
            <person name="Bauer D."/>
            <person name="Ohm R.A."/>
            <person name="Barry K.W."/>
            <person name="Spatafora J."/>
            <person name="Grigoriev I.V."/>
            <person name="Martin F.M."/>
            <person name="Pujade-Renaud V."/>
        </authorList>
    </citation>
    <scope>NUCLEOTIDE SEQUENCE [LARGE SCALE GENOMIC DNA]</scope>
    <source>
        <strain evidence="2 3">Philippines</strain>
    </source>
</reference>
<gene>
    <name evidence="2" type="ORF">BS50DRAFT_574655</name>
</gene>
<keyword evidence="1" id="KW-0472">Membrane</keyword>
<dbReference type="EMBL" id="KZ678136">
    <property type="protein sequence ID" value="PSN66186.1"/>
    <property type="molecule type" value="Genomic_DNA"/>
</dbReference>
<organism evidence="2 3">
    <name type="scientific">Corynespora cassiicola Philippines</name>
    <dbReference type="NCBI Taxonomy" id="1448308"/>
    <lineage>
        <taxon>Eukaryota</taxon>
        <taxon>Fungi</taxon>
        <taxon>Dikarya</taxon>
        <taxon>Ascomycota</taxon>
        <taxon>Pezizomycotina</taxon>
        <taxon>Dothideomycetes</taxon>
        <taxon>Pleosporomycetidae</taxon>
        <taxon>Pleosporales</taxon>
        <taxon>Corynesporascaceae</taxon>
        <taxon>Corynespora</taxon>
    </lineage>
</organism>
<evidence type="ECO:0000313" key="2">
    <source>
        <dbReference type="EMBL" id="PSN66186.1"/>
    </source>
</evidence>
<proteinExistence type="predicted"/>
<feature type="transmembrane region" description="Helical" evidence="1">
    <location>
        <begin position="39"/>
        <end position="59"/>
    </location>
</feature>
<name>A0A2T2NLP5_CORCC</name>
<keyword evidence="3" id="KW-1185">Reference proteome</keyword>
<evidence type="ECO:0000256" key="1">
    <source>
        <dbReference type="SAM" id="Phobius"/>
    </source>
</evidence>
<keyword evidence="1" id="KW-1133">Transmembrane helix</keyword>
<evidence type="ECO:0000313" key="3">
    <source>
        <dbReference type="Proteomes" id="UP000240883"/>
    </source>
</evidence>
<dbReference type="Proteomes" id="UP000240883">
    <property type="component" value="Unassembled WGS sequence"/>
</dbReference>